<name>A0A0C3AHR3_9AGAM</name>
<dbReference type="AlphaFoldDB" id="A0A0C3AHR3"/>
<feature type="region of interest" description="Disordered" evidence="1">
    <location>
        <begin position="1"/>
        <end position="20"/>
    </location>
</feature>
<gene>
    <name evidence="2" type="ORF">SCLCIDRAFT_64662</name>
</gene>
<sequence length="140" mass="16139">GNEIDLDSPPPPYTTRSPEDWAPYRNCLEFETARLLFSETQMPAGKIDALLYLWGSSLAAHQDEPPFANHADLYKTINSTPISDAPWKSFKLRYNDECPPSNPPPWMDKVYDVWYRDPRVLIKNILANPDFDGEIDYTPY</sequence>
<evidence type="ECO:0000313" key="2">
    <source>
        <dbReference type="EMBL" id="KIM64472.1"/>
    </source>
</evidence>
<dbReference type="InterPro" id="IPR041078">
    <property type="entry name" value="Plavaka"/>
</dbReference>
<evidence type="ECO:0000313" key="3">
    <source>
        <dbReference type="Proteomes" id="UP000053989"/>
    </source>
</evidence>
<accession>A0A0C3AHR3</accession>
<feature type="non-terminal residue" evidence="2">
    <location>
        <position position="1"/>
    </location>
</feature>
<dbReference type="Pfam" id="PF18759">
    <property type="entry name" value="Plavaka"/>
    <property type="match status" value="1"/>
</dbReference>
<dbReference type="InParanoid" id="A0A0C3AHR3"/>
<dbReference type="Proteomes" id="UP000053989">
    <property type="component" value="Unassembled WGS sequence"/>
</dbReference>
<reference evidence="2 3" key="1">
    <citation type="submission" date="2014-04" db="EMBL/GenBank/DDBJ databases">
        <authorList>
            <consortium name="DOE Joint Genome Institute"/>
            <person name="Kuo A."/>
            <person name="Kohler A."/>
            <person name="Nagy L.G."/>
            <person name="Floudas D."/>
            <person name="Copeland A."/>
            <person name="Barry K.W."/>
            <person name="Cichocki N."/>
            <person name="Veneault-Fourrey C."/>
            <person name="LaButti K."/>
            <person name="Lindquist E.A."/>
            <person name="Lipzen A."/>
            <person name="Lundell T."/>
            <person name="Morin E."/>
            <person name="Murat C."/>
            <person name="Sun H."/>
            <person name="Tunlid A."/>
            <person name="Henrissat B."/>
            <person name="Grigoriev I.V."/>
            <person name="Hibbett D.S."/>
            <person name="Martin F."/>
            <person name="Nordberg H.P."/>
            <person name="Cantor M.N."/>
            <person name="Hua S.X."/>
        </authorList>
    </citation>
    <scope>NUCLEOTIDE SEQUENCE [LARGE SCALE GENOMIC DNA]</scope>
    <source>
        <strain evidence="2 3">Foug A</strain>
    </source>
</reference>
<feature type="non-terminal residue" evidence="2">
    <location>
        <position position="140"/>
    </location>
</feature>
<dbReference type="OrthoDB" id="3199698at2759"/>
<organism evidence="2 3">
    <name type="scientific">Scleroderma citrinum Foug A</name>
    <dbReference type="NCBI Taxonomy" id="1036808"/>
    <lineage>
        <taxon>Eukaryota</taxon>
        <taxon>Fungi</taxon>
        <taxon>Dikarya</taxon>
        <taxon>Basidiomycota</taxon>
        <taxon>Agaricomycotina</taxon>
        <taxon>Agaricomycetes</taxon>
        <taxon>Agaricomycetidae</taxon>
        <taxon>Boletales</taxon>
        <taxon>Sclerodermatineae</taxon>
        <taxon>Sclerodermataceae</taxon>
        <taxon>Scleroderma</taxon>
    </lineage>
</organism>
<evidence type="ECO:0000256" key="1">
    <source>
        <dbReference type="SAM" id="MobiDB-lite"/>
    </source>
</evidence>
<dbReference type="HOGENOM" id="CLU_006344_7_3_1"/>
<proteinExistence type="predicted"/>
<reference evidence="3" key="2">
    <citation type="submission" date="2015-01" db="EMBL/GenBank/DDBJ databases">
        <title>Evolutionary Origins and Diversification of the Mycorrhizal Mutualists.</title>
        <authorList>
            <consortium name="DOE Joint Genome Institute"/>
            <consortium name="Mycorrhizal Genomics Consortium"/>
            <person name="Kohler A."/>
            <person name="Kuo A."/>
            <person name="Nagy L.G."/>
            <person name="Floudas D."/>
            <person name="Copeland A."/>
            <person name="Barry K.W."/>
            <person name="Cichocki N."/>
            <person name="Veneault-Fourrey C."/>
            <person name="LaButti K."/>
            <person name="Lindquist E.A."/>
            <person name="Lipzen A."/>
            <person name="Lundell T."/>
            <person name="Morin E."/>
            <person name="Murat C."/>
            <person name="Riley R."/>
            <person name="Ohm R."/>
            <person name="Sun H."/>
            <person name="Tunlid A."/>
            <person name="Henrissat B."/>
            <person name="Grigoriev I.V."/>
            <person name="Hibbett D.S."/>
            <person name="Martin F."/>
        </authorList>
    </citation>
    <scope>NUCLEOTIDE SEQUENCE [LARGE SCALE GENOMIC DNA]</scope>
    <source>
        <strain evidence="3">Foug A</strain>
    </source>
</reference>
<dbReference type="EMBL" id="KN822028">
    <property type="protein sequence ID" value="KIM64472.1"/>
    <property type="molecule type" value="Genomic_DNA"/>
</dbReference>
<keyword evidence="3" id="KW-1185">Reference proteome</keyword>
<dbReference type="STRING" id="1036808.A0A0C3AHR3"/>
<protein>
    <submittedName>
        <fullName evidence="2">Uncharacterized protein</fullName>
    </submittedName>
</protein>